<organism evidence="3 4">
    <name type="scientific">Methylobrevis pamukkalensis</name>
    <dbReference type="NCBI Taxonomy" id="1439726"/>
    <lineage>
        <taxon>Bacteria</taxon>
        <taxon>Pseudomonadati</taxon>
        <taxon>Pseudomonadota</taxon>
        <taxon>Alphaproteobacteria</taxon>
        <taxon>Hyphomicrobiales</taxon>
        <taxon>Pleomorphomonadaceae</taxon>
        <taxon>Methylobrevis</taxon>
    </lineage>
</organism>
<dbReference type="Proteomes" id="UP000094622">
    <property type="component" value="Unassembled WGS sequence"/>
</dbReference>
<evidence type="ECO:0000313" key="3">
    <source>
        <dbReference type="EMBL" id="ODN70705.1"/>
    </source>
</evidence>
<dbReference type="AlphaFoldDB" id="A0A1E3H3I6"/>
<reference evidence="3 4" key="1">
    <citation type="submission" date="2016-07" db="EMBL/GenBank/DDBJ databases">
        <title>Draft Genome Sequence of Methylobrevis pamukkalensis PK2.</title>
        <authorList>
            <person name="Vasilenko O.V."/>
            <person name="Doronina N.V."/>
            <person name="Shmareva M.N."/>
            <person name="Tarlachkov S.V."/>
            <person name="Mustakhimov I."/>
            <person name="Trotsenko Y.A."/>
        </authorList>
    </citation>
    <scope>NUCLEOTIDE SEQUENCE [LARGE SCALE GENOMIC DNA]</scope>
    <source>
        <strain evidence="3 4">PK2</strain>
    </source>
</reference>
<dbReference type="Gene3D" id="3.40.50.410">
    <property type="entry name" value="von Willebrand factor, type A domain"/>
    <property type="match status" value="1"/>
</dbReference>
<evidence type="ECO:0000256" key="1">
    <source>
        <dbReference type="SAM" id="MobiDB-lite"/>
    </source>
</evidence>
<name>A0A1E3H3I6_9HYPH</name>
<feature type="compositionally biased region" description="Low complexity" evidence="1">
    <location>
        <begin position="357"/>
        <end position="366"/>
    </location>
</feature>
<dbReference type="EMBL" id="MCRJ01000042">
    <property type="protein sequence ID" value="ODN70705.1"/>
    <property type="molecule type" value="Genomic_DNA"/>
</dbReference>
<feature type="signal peptide" evidence="2">
    <location>
        <begin position="1"/>
        <end position="30"/>
    </location>
</feature>
<gene>
    <name evidence="3" type="ORF">A6302_01990</name>
</gene>
<dbReference type="OrthoDB" id="9801841at2"/>
<keyword evidence="4" id="KW-1185">Reference proteome</keyword>
<keyword evidence="2" id="KW-0732">Signal</keyword>
<dbReference type="InterPro" id="IPR036465">
    <property type="entry name" value="vWFA_dom_sf"/>
</dbReference>
<feature type="region of interest" description="Disordered" evidence="1">
    <location>
        <begin position="352"/>
        <end position="379"/>
    </location>
</feature>
<feature type="chain" id="PRO_5009128886" description="VWFA domain-containing protein" evidence="2">
    <location>
        <begin position="31"/>
        <end position="379"/>
    </location>
</feature>
<evidence type="ECO:0000313" key="4">
    <source>
        <dbReference type="Proteomes" id="UP000094622"/>
    </source>
</evidence>
<dbReference type="SUPFAM" id="SSF53300">
    <property type="entry name" value="vWA-like"/>
    <property type="match status" value="1"/>
</dbReference>
<evidence type="ECO:0008006" key="5">
    <source>
        <dbReference type="Google" id="ProtNLM"/>
    </source>
</evidence>
<sequence length="379" mass="40521">MPMTRLMPLARLLALLAVVFALPVTRPALAEERQALPIPGKTSLYQRVVTKPGARLLSGAETGAEVIDAELPAFSIYYVFGEAGERIEVGVNSRGTPLGFIDKAFTVAWKQSIVAAFNNRIEAERARVLFFDAVPSLEAAIGGDGYVERLADLRAAAESGSAPAGVVAIEPEAYVDIDRNFYLLPILSHQSAWLADGQPGTILEVASVNAEPPPPEAPTDDFRAGFVFVVDTTISMQDYIDATAAALARVSDTLSSSAVGDSIRFGLVGFRQPVEGRPNLEYGVKTFLPLAEDSGVDRLVEELRGMKAARVPTPTFDEDAIGGLYEAVARMDWEPFGARYVVLLTDAARAAPRRDGPTATAATSTSPISRRLPPARMCG</sequence>
<dbReference type="CDD" id="cd00198">
    <property type="entry name" value="vWFA"/>
    <property type="match status" value="1"/>
</dbReference>
<evidence type="ECO:0000256" key="2">
    <source>
        <dbReference type="SAM" id="SignalP"/>
    </source>
</evidence>
<comment type="caution">
    <text evidence="3">The sequence shown here is derived from an EMBL/GenBank/DDBJ whole genome shotgun (WGS) entry which is preliminary data.</text>
</comment>
<accession>A0A1E3H3I6</accession>
<proteinExistence type="predicted"/>
<protein>
    <recommendedName>
        <fullName evidence="5">VWFA domain-containing protein</fullName>
    </recommendedName>
</protein>